<protein>
    <submittedName>
        <fullName evidence="1">Uncharacterized protein</fullName>
    </submittedName>
</protein>
<name>A0A368RKI5_SETIT</name>
<dbReference type="STRING" id="4555.A0A368RKI5"/>
<dbReference type="OrthoDB" id="10607630at2759"/>
<dbReference type="AlphaFoldDB" id="A0A368RKI5"/>
<evidence type="ECO:0000313" key="1">
    <source>
        <dbReference type="EMBL" id="RCV30651.1"/>
    </source>
</evidence>
<gene>
    <name evidence="1" type="ORF">SETIT_6G112000v2</name>
</gene>
<organism evidence="1">
    <name type="scientific">Setaria italica</name>
    <name type="common">Foxtail millet</name>
    <name type="synonym">Panicum italicum</name>
    <dbReference type="NCBI Taxonomy" id="4555"/>
    <lineage>
        <taxon>Eukaryota</taxon>
        <taxon>Viridiplantae</taxon>
        <taxon>Streptophyta</taxon>
        <taxon>Embryophyta</taxon>
        <taxon>Tracheophyta</taxon>
        <taxon>Spermatophyta</taxon>
        <taxon>Magnoliopsida</taxon>
        <taxon>Liliopsida</taxon>
        <taxon>Poales</taxon>
        <taxon>Poaceae</taxon>
        <taxon>PACMAD clade</taxon>
        <taxon>Panicoideae</taxon>
        <taxon>Panicodae</taxon>
        <taxon>Paniceae</taxon>
        <taxon>Cenchrinae</taxon>
        <taxon>Setaria</taxon>
    </lineage>
</organism>
<dbReference type="Gene3D" id="3.40.50.1240">
    <property type="entry name" value="Phosphoglycerate mutase-like"/>
    <property type="match status" value="1"/>
</dbReference>
<proteinExistence type="predicted"/>
<reference evidence="1" key="2">
    <citation type="submission" date="2015-07" db="EMBL/GenBank/DDBJ databases">
        <authorList>
            <person name="Noorani M."/>
        </authorList>
    </citation>
    <scope>NUCLEOTIDE SEQUENCE</scope>
    <source>
        <strain evidence="1">Yugu1</strain>
    </source>
</reference>
<dbReference type="InterPro" id="IPR013078">
    <property type="entry name" value="His_Pase_superF_clade-1"/>
</dbReference>
<dbReference type="SUPFAM" id="SSF53254">
    <property type="entry name" value="Phosphoglycerate mutase-like"/>
    <property type="match status" value="1"/>
</dbReference>
<dbReference type="InterPro" id="IPR029033">
    <property type="entry name" value="His_PPase_superfam"/>
</dbReference>
<accession>A0A368RKI5</accession>
<reference evidence="1" key="1">
    <citation type="journal article" date="2012" name="Nat. Biotechnol.">
        <title>Reference genome sequence of the model plant Setaria.</title>
        <authorList>
            <person name="Bennetzen J.L."/>
            <person name="Schmutz J."/>
            <person name="Wang H."/>
            <person name="Percifield R."/>
            <person name="Hawkins J."/>
            <person name="Pontaroli A.C."/>
            <person name="Estep M."/>
            <person name="Feng L."/>
            <person name="Vaughn J.N."/>
            <person name="Grimwood J."/>
            <person name="Jenkins J."/>
            <person name="Barry K."/>
            <person name="Lindquist E."/>
            <person name="Hellsten U."/>
            <person name="Deshpande S."/>
            <person name="Wang X."/>
            <person name="Wu X."/>
            <person name="Mitros T."/>
            <person name="Triplett J."/>
            <person name="Yang X."/>
            <person name="Ye C.Y."/>
            <person name="Mauro-Herrera M."/>
            <person name="Wang L."/>
            <person name="Li P."/>
            <person name="Sharma M."/>
            <person name="Sharma R."/>
            <person name="Ronald P.C."/>
            <person name="Panaud O."/>
            <person name="Kellogg E.A."/>
            <person name="Brutnell T.P."/>
            <person name="Doust A.N."/>
            <person name="Tuskan G.A."/>
            <person name="Rokhsar D."/>
            <person name="Devos K.M."/>
        </authorList>
    </citation>
    <scope>NUCLEOTIDE SEQUENCE [LARGE SCALE GENOMIC DNA]</scope>
    <source>
        <strain evidence="1">Yugu1</strain>
    </source>
</reference>
<dbReference type="EMBL" id="CM003533">
    <property type="protein sequence ID" value="RCV30651.1"/>
    <property type="molecule type" value="Genomic_DNA"/>
</dbReference>
<dbReference type="Pfam" id="PF00300">
    <property type="entry name" value="His_Phos_1"/>
    <property type="match status" value="1"/>
</dbReference>
<sequence length="111" mass="12679">MAKGEYQAETSRQMLLSDSFEACFTSPLARSRRTAEIIWEGRDDDLISDSDLREIDLIFAYRYCVICSMLAGCLWECLPKFSSTNLLVPNQLLVEMPKCDEQLVILISKDC</sequence>